<name>A0A917ARW4_9MICC</name>
<proteinExistence type="predicted"/>
<feature type="domain" description="HTH tetR-type" evidence="7">
    <location>
        <begin position="11"/>
        <end position="71"/>
    </location>
</feature>
<comment type="caution">
    <text evidence="8">The sequence shown here is derived from an EMBL/GenBank/DDBJ whole genome shotgun (WGS) entry which is preliminary data.</text>
</comment>
<dbReference type="GO" id="GO:0003677">
    <property type="term" value="F:DNA binding"/>
    <property type="evidence" value="ECO:0007669"/>
    <property type="project" value="UniProtKB-UniRule"/>
</dbReference>
<dbReference type="PANTHER" id="PTHR47506:SF6">
    <property type="entry name" value="HTH-TYPE TRANSCRIPTIONAL REPRESSOR NEMR"/>
    <property type="match status" value="1"/>
</dbReference>
<dbReference type="InterPro" id="IPR039538">
    <property type="entry name" value="BetI_C"/>
</dbReference>
<dbReference type="Pfam" id="PF00440">
    <property type="entry name" value="TetR_N"/>
    <property type="match status" value="1"/>
</dbReference>
<keyword evidence="2" id="KW-0805">Transcription regulation</keyword>
<dbReference type="PRINTS" id="PR00455">
    <property type="entry name" value="HTHTETR"/>
</dbReference>
<keyword evidence="4" id="KW-0804">Transcription</keyword>
<evidence type="ECO:0000256" key="6">
    <source>
        <dbReference type="SAM" id="MobiDB-lite"/>
    </source>
</evidence>
<dbReference type="RefSeq" id="WP_188684501.1">
    <property type="nucleotide sequence ID" value="NZ_BMIS01000006.1"/>
</dbReference>
<protein>
    <submittedName>
        <fullName evidence="8">TetR family transcriptional regulator</fullName>
    </submittedName>
</protein>
<dbReference type="AlphaFoldDB" id="A0A917ARW4"/>
<sequence>MARRGPYAKGLSRRREILRTALEVIVRTGYSSASVRELAERVGLSQAGLLHHFGTKEELFVEVLRARDEVDAGLAEVGEAGPGEEEAGSDEGEAGGAPAGRQEDIGVDRFLNIIRRNAVVPGLVHLYVRLQAEAADSSHVAAEYFRQRQQRVRQGLVQAISAEQRQGRMPADLDPEAVARTLMALADGAQAQWLHDPAVDMAGLVAGYVEQLRQQA</sequence>
<feature type="compositionally biased region" description="Acidic residues" evidence="6">
    <location>
        <begin position="82"/>
        <end position="93"/>
    </location>
</feature>
<dbReference type="InterPro" id="IPR036271">
    <property type="entry name" value="Tet_transcr_reg_TetR-rel_C_sf"/>
</dbReference>
<keyword evidence="1" id="KW-0678">Repressor</keyword>
<dbReference type="SUPFAM" id="SSF46689">
    <property type="entry name" value="Homeodomain-like"/>
    <property type="match status" value="1"/>
</dbReference>
<feature type="region of interest" description="Disordered" evidence="6">
    <location>
        <begin position="78"/>
        <end position="101"/>
    </location>
</feature>
<evidence type="ECO:0000256" key="1">
    <source>
        <dbReference type="ARBA" id="ARBA00022491"/>
    </source>
</evidence>
<dbReference type="Gene3D" id="1.10.357.10">
    <property type="entry name" value="Tetracycline Repressor, domain 2"/>
    <property type="match status" value="1"/>
</dbReference>
<dbReference type="PROSITE" id="PS50977">
    <property type="entry name" value="HTH_TETR_2"/>
    <property type="match status" value="1"/>
</dbReference>
<keyword evidence="9" id="KW-1185">Reference proteome</keyword>
<dbReference type="Pfam" id="PF13977">
    <property type="entry name" value="TetR_C_6"/>
    <property type="match status" value="1"/>
</dbReference>
<reference evidence="8" key="1">
    <citation type="journal article" date="2014" name="Int. J. Syst. Evol. Microbiol.">
        <title>Complete genome sequence of Corynebacterium casei LMG S-19264T (=DSM 44701T), isolated from a smear-ripened cheese.</title>
        <authorList>
            <consortium name="US DOE Joint Genome Institute (JGI-PGF)"/>
            <person name="Walter F."/>
            <person name="Albersmeier A."/>
            <person name="Kalinowski J."/>
            <person name="Ruckert C."/>
        </authorList>
    </citation>
    <scope>NUCLEOTIDE SEQUENCE</scope>
    <source>
        <strain evidence="8">CGMCC 1.15388</strain>
    </source>
</reference>
<gene>
    <name evidence="8" type="ORF">GCM10011401_16120</name>
</gene>
<keyword evidence="3 5" id="KW-0238">DNA-binding</keyword>
<dbReference type="InterPro" id="IPR009057">
    <property type="entry name" value="Homeodomain-like_sf"/>
</dbReference>
<dbReference type="EMBL" id="BMIS01000006">
    <property type="protein sequence ID" value="GGE69539.1"/>
    <property type="molecule type" value="Genomic_DNA"/>
</dbReference>
<feature type="DNA-binding region" description="H-T-H motif" evidence="5">
    <location>
        <begin position="34"/>
        <end position="53"/>
    </location>
</feature>
<accession>A0A917ARW4</accession>
<dbReference type="PANTHER" id="PTHR47506">
    <property type="entry name" value="TRANSCRIPTIONAL REGULATORY PROTEIN"/>
    <property type="match status" value="1"/>
</dbReference>
<evidence type="ECO:0000256" key="5">
    <source>
        <dbReference type="PROSITE-ProRule" id="PRU00335"/>
    </source>
</evidence>
<organism evidence="8 9">
    <name type="scientific">Nesterenkonia cremea</name>
    <dbReference type="NCBI Taxonomy" id="1882340"/>
    <lineage>
        <taxon>Bacteria</taxon>
        <taxon>Bacillati</taxon>
        <taxon>Actinomycetota</taxon>
        <taxon>Actinomycetes</taxon>
        <taxon>Micrococcales</taxon>
        <taxon>Micrococcaceae</taxon>
        <taxon>Nesterenkonia</taxon>
    </lineage>
</organism>
<dbReference type="SUPFAM" id="SSF48498">
    <property type="entry name" value="Tetracyclin repressor-like, C-terminal domain"/>
    <property type="match status" value="1"/>
</dbReference>
<dbReference type="Proteomes" id="UP000633136">
    <property type="component" value="Unassembled WGS sequence"/>
</dbReference>
<evidence type="ECO:0000256" key="3">
    <source>
        <dbReference type="ARBA" id="ARBA00023125"/>
    </source>
</evidence>
<evidence type="ECO:0000256" key="4">
    <source>
        <dbReference type="ARBA" id="ARBA00023163"/>
    </source>
</evidence>
<evidence type="ECO:0000259" key="7">
    <source>
        <dbReference type="PROSITE" id="PS50977"/>
    </source>
</evidence>
<evidence type="ECO:0000313" key="9">
    <source>
        <dbReference type="Proteomes" id="UP000633136"/>
    </source>
</evidence>
<evidence type="ECO:0000313" key="8">
    <source>
        <dbReference type="EMBL" id="GGE69539.1"/>
    </source>
</evidence>
<evidence type="ECO:0000256" key="2">
    <source>
        <dbReference type="ARBA" id="ARBA00023015"/>
    </source>
</evidence>
<dbReference type="InterPro" id="IPR001647">
    <property type="entry name" value="HTH_TetR"/>
</dbReference>
<reference evidence="8" key="2">
    <citation type="submission" date="2020-09" db="EMBL/GenBank/DDBJ databases">
        <authorList>
            <person name="Sun Q."/>
            <person name="Zhou Y."/>
        </authorList>
    </citation>
    <scope>NUCLEOTIDE SEQUENCE</scope>
    <source>
        <strain evidence="8">CGMCC 1.15388</strain>
    </source>
</reference>